<evidence type="ECO:0000259" key="8">
    <source>
        <dbReference type="PROSITE" id="PS50968"/>
    </source>
</evidence>
<sequence>MSAPTVESFRLPDVGEGLTEAEIVTWRVAVGDPVAVNQVLVEIETAKSLVELPSPFAGEVVELLAAEGDTVPVGTPIIAVRTGPHDEPDDDGDSPKLLVGYGAREPRPPRPRTRPRAKPPVRKLARDLGVDLAAVAPSGADGIVGRDDVLAAAEPRAPELRAPEPVGETRIPIKGVRKHVAAAMVTSAFTAPHVTEFVTVDITRTMRLRETVQRRTEFDGVKVTPLVFVARAYLRALARTPLATARWDEPAQDIVIPAGINLGIAAATPRGLIVPNIKNAHALDLLGLARALDDLTTRARAGTATPESMTGGTTTITNIGVFGIDAGTPILNPGETAILAVGAVRRRPWVVEDRADGTVTGERLEPRDVVQLALSFDHRVLDGQQASQLLADTAELLTEPGLAML</sequence>
<feature type="compositionally biased region" description="Basic residues" evidence="7">
    <location>
        <begin position="109"/>
        <end position="121"/>
    </location>
</feature>
<keyword evidence="4 6" id="KW-0450">Lipoyl</keyword>
<dbReference type="InterPro" id="IPR050743">
    <property type="entry name" value="2-oxoacid_DH_E2_comp"/>
</dbReference>
<evidence type="ECO:0000256" key="2">
    <source>
        <dbReference type="ARBA" id="ARBA00007317"/>
    </source>
</evidence>
<evidence type="ECO:0000256" key="7">
    <source>
        <dbReference type="SAM" id="MobiDB-lite"/>
    </source>
</evidence>
<proteinExistence type="inferred from homology"/>
<dbReference type="EMBL" id="JBITLV010000011">
    <property type="protein sequence ID" value="MFI7589897.1"/>
    <property type="molecule type" value="Genomic_DNA"/>
</dbReference>
<dbReference type="SUPFAM" id="SSF52777">
    <property type="entry name" value="CoA-dependent acyltransferases"/>
    <property type="match status" value="1"/>
</dbReference>
<dbReference type="Gene3D" id="4.10.320.10">
    <property type="entry name" value="E3-binding domain"/>
    <property type="match status" value="1"/>
</dbReference>
<comment type="similarity">
    <text evidence="2 6">Belongs to the 2-oxoacid dehydrogenase family.</text>
</comment>
<feature type="domain" description="Lipoyl-binding" evidence="8">
    <location>
        <begin position="6"/>
        <end position="81"/>
    </location>
</feature>
<dbReference type="InterPro" id="IPR036625">
    <property type="entry name" value="E3-bd_dom_sf"/>
</dbReference>
<dbReference type="GO" id="GO:0016746">
    <property type="term" value="F:acyltransferase activity"/>
    <property type="evidence" value="ECO:0007669"/>
    <property type="project" value="UniProtKB-KW"/>
</dbReference>
<feature type="domain" description="Peripheral subunit-binding (PSBD)" evidence="9">
    <location>
        <begin position="116"/>
        <end position="153"/>
    </location>
</feature>
<dbReference type="InterPro" id="IPR004167">
    <property type="entry name" value="PSBD"/>
</dbReference>
<dbReference type="CDD" id="cd06849">
    <property type="entry name" value="lipoyl_domain"/>
    <property type="match status" value="1"/>
</dbReference>
<evidence type="ECO:0000256" key="4">
    <source>
        <dbReference type="ARBA" id="ARBA00022823"/>
    </source>
</evidence>
<reference evidence="10 11" key="1">
    <citation type="submission" date="2024-10" db="EMBL/GenBank/DDBJ databases">
        <title>The Natural Products Discovery Center: Release of the First 8490 Sequenced Strains for Exploring Actinobacteria Biosynthetic Diversity.</title>
        <authorList>
            <person name="Kalkreuter E."/>
            <person name="Kautsar S.A."/>
            <person name="Yang D."/>
            <person name="Bader C.D."/>
            <person name="Teijaro C.N."/>
            <person name="Fluegel L."/>
            <person name="Davis C.M."/>
            <person name="Simpson J.R."/>
            <person name="Lauterbach L."/>
            <person name="Steele A.D."/>
            <person name="Gui C."/>
            <person name="Meng S."/>
            <person name="Li G."/>
            <person name="Viehrig K."/>
            <person name="Ye F."/>
            <person name="Su P."/>
            <person name="Kiefer A.F."/>
            <person name="Nichols A."/>
            <person name="Cepeda A.J."/>
            <person name="Yan W."/>
            <person name="Fan B."/>
            <person name="Jiang Y."/>
            <person name="Adhikari A."/>
            <person name="Zheng C.-J."/>
            <person name="Schuster L."/>
            <person name="Cowan T.M."/>
            <person name="Smanski M.J."/>
            <person name="Chevrette M.G."/>
            <person name="De Carvalho L.P.S."/>
            <person name="Shen B."/>
        </authorList>
    </citation>
    <scope>NUCLEOTIDE SEQUENCE [LARGE SCALE GENOMIC DNA]</scope>
    <source>
        <strain evidence="10 11">NPDC049639</strain>
    </source>
</reference>
<dbReference type="Proteomes" id="UP001612915">
    <property type="component" value="Unassembled WGS sequence"/>
</dbReference>
<dbReference type="Gene3D" id="2.40.50.100">
    <property type="match status" value="1"/>
</dbReference>
<dbReference type="Pfam" id="PF00198">
    <property type="entry name" value="2-oxoacid_dh"/>
    <property type="match status" value="1"/>
</dbReference>
<evidence type="ECO:0000256" key="6">
    <source>
        <dbReference type="RuleBase" id="RU003423"/>
    </source>
</evidence>
<comment type="caution">
    <text evidence="10">The sequence shown here is derived from an EMBL/GenBank/DDBJ whole genome shotgun (WGS) entry which is preliminary data.</text>
</comment>
<dbReference type="Pfam" id="PF00364">
    <property type="entry name" value="Biotin_lipoyl"/>
    <property type="match status" value="1"/>
</dbReference>
<name>A0ABW8AVK6_9ACTN</name>
<keyword evidence="5 6" id="KW-0012">Acyltransferase</keyword>
<dbReference type="InterPro" id="IPR023213">
    <property type="entry name" value="CAT-like_dom_sf"/>
</dbReference>
<gene>
    <name evidence="10" type="ORF">ACIB24_22740</name>
</gene>
<dbReference type="EC" id="2.3.1.-" evidence="6"/>
<evidence type="ECO:0000256" key="3">
    <source>
        <dbReference type="ARBA" id="ARBA00022679"/>
    </source>
</evidence>
<dbReference type="SUPFAM" id="SSF51230">
    <property type="entry name" value="Single hybrid motif"/>
    <property type="match status" value="1"/>
</dbReference>
<evidence type="ECO:0000313" key="11">
    <source>
        <dbReference type="Proteomes" id="UP001612915"/>
    </source>
</evidence>
<protein>
    <recommendedName>
        <fullName evidence="6">Dihydrolipoamide acetyltransferase component of pyruvate dehydrogenase complex</fullName>
        <ecNumber evidence="6">2.3.1.-</ecNumber>
    </recommendedName>
</protein>
<evidence type="ECO:0000313" key="10">
    <source>
        <dbReference type="EMBL" id="MFI7589897.1"/>
    </source>
</evidence>
<evidence type="ECO:0000256" key="5">
    <source>
        <dbReference type="ARBA" id="ARBA00023315"/>
    </source>
</evidence>
<evidence type="ECO:0000256" key="1">
    <source>
        <dbReference type="ARBA" id="ARBA00001938"/>
    </source>
</evidence>
<dbReference type="PROSITE" id="PS50968">
    <property type="entry name" value="BIOTINYL_LIPOYL"/>
    <property type="match status" value="1"/>
</dbReference>
<dbReference type="PANTHER" id="PTHR43178">
    <property type="entry name" value="DIHYDROLIPOAMIDE ACETYLTRANSFERASE COMPONENT OF PYRUVATE DEHYDROGENASE COMPLEX"/>
    <property type="match status" value="1"/>
</dbReference>
<dbReference type="Gene3D" id="3.30.559.10">
    <property type="entry name" value="Chloramphenicol acetyltransferase-like domain"/>
    <property type="match status" value="1"/>
</dbReference>
<dbReference type="RefSeq" id="WP_398284500.1">
    <property type="nucleotide sequence ID" value="NZ_JBITLV010000011.1"/>
</dbReference>
<comment type="cofactor">
    <cofactor evidence="1 6">
        <name>(R)-lipoate</name>
        <dbReference type="ChEBI" id="CHEBI:83088"/>
    </cofactor>
</comment>
<dbReference type="InterPro" id="IPR001078">
    <property type="entry name" value="2-oxoacid_DH_actylTfrase"/>
</dbReference>
<dbReference type="PROSITE" id="PS51826">
    <property type="entry name" value="PSBD"/>
    <property type="match status" value="1"/>
</dbReference>
<dbReference type="SUPFAM" id="SSF47005">
    <property type="entry name" value="Peripheral subunit-binding domain of 2-oxo acid dehydrogenase complex"/>
    <property type="match status" value="1"/>
</dbReference>
<dbReference type="Pfam" id="PF02817">
    <property type="entry name" value="E3_binding"/>
    <property type="match status" value="1"/>
</dbReference>
<feature type="region of interest" description="Disordered" evidence="7">
    <location>
        <begin position="76"/>
        <end position="121"/>
    </location>
</feature>
<organism evidence="10 11">
    <name type="scientific">Spongisporangium articulatum</name>
    <dbReference type="NCBI Taxonomy" id="3362603"/>
    <lineage>
        <taxon>Bacteria</taxon>
        <taxon>Bacillati</taxon>
        <taxon>Actinomycetota</taxon>
        <taxon>Actinomycetes</taxon>
        <taxon>Kineosporiales</taxon>
        <taxon>Kineosporiaceae</taxon>
        <taxon>Spongisporangium</taxon>
    </lineage>
</organism>
<dbReference type="InterPro" id="IPR000089">
    <property type="entry name" value="Biotin_lipoyl"/>
</dbReference>
<evidence type="ECO:0000259" key="9">
    <source>
        <dbReference type="PROSITE" id="PS51826"/>
    </source>
</evidence>
<dbReference type="InterPro" id="IPR011053">
    <property type="entry name" value="Single_hybrid_motif"/>
</dbReference>
<accession>A0ABW8AVK6</accession>
<keyword evidence="3 6" id="KW-0808">Transferase</keyword>
<keyword evidence="11" id="KW-1185">Reference proteome</keyword>
<dbReference type="PANTHER" id="PTHR43178:SF5">
    <property type="entry name" value="LIPOAMIDE ACYLTRANSFERASE COMPONENT OF BRANCHED-CHAIN ALPHA-KETO ACID DEHYDROGENASE COMPLEX, MITOCHONDRIAL"/>
    <property type="match status" value="1"/>
</dbReference>